<reference evidence="2" key="2">
    <citation type="submission" date="2020-09" db="EMBL/GenBank/DDBJ databases">
        <authorList>
            <person name="Sun Q."/>
            <person name="Ohkuma M."/>
        </authorList>
    </citation>
    <scope>NUCLEOTIDE SEQUENCE</scope>
    <source>
        <strain evidence="2">JCM 4122</strain>
    </source>
</reference>
<feature type="compositionally biased region" description="Basic and acidic residues" evidence="1">
    <location>
        <begin position="293"/>
        <end position="303"/>
    </location>
</feature>
<dbReference type="EMBL" id="BNBE01000002">
    <property type="protein sequence ID" value="GHG14011.1"/>
    <property type="molecule type" value="Genomic_DNA"/>
</dbReference>
<name>A0A919ER14_STRFL</name>
<dbReference type="AlphaFoldDB" id="A0A919ER14"/>
<reference evidence="2" key="1">
    <citation type="journal article" date="2014" name="Int. J. Syst. Evol. Microbiol.">
        <title>Complete genome sequence of Corynebacterium casei LMG S-19264T (=DSM 44701T), isolated from a smear-ripened cheese.</title>
        <authorList>
            <consortium name="US DOE Joint Genome Institute (JGI-PGF)"/>
            <person name="Walter F."/>
            <person name="Albersmeier A."/>
            <person name="Kalinowski J."/>
            <person name="Ruckert C."/>
        </authorList>
    </citation>
    <scope>NUCLEOTIDE SEQUENCE</scope>
    <source>
        <strain evidence="2">JCM 4122</strain>
    </source>
</reference>
<keyword evidence="3" id="KW-1185">Reference proteome</keyword>
<accession>A0A919ER14</accession>
<gene>
    <name evidence="2" type="ORF">GCM10017667_55200</name>
</gene>
<evidence type="ECO:0000313" key="2">
    <source>
        <dbReference type="EMBL" id="GHG14011.1"/>
    </source>
</evidence>
<dbReference type="Proteomes" id="UP000632849">
    <property type="component" value="Unassembled WGS sequence"/>
</dbReference>
<feature type="region of interest" description="Disordered" evidence="1">
    <location>
        <begin position="229"/>
        <end position="303"/>
    </location>
</feature>
<evidence type="ECO:0000256" key="1">
    <source>
        <dbReference type="SAM" id="MobiDB-lite"/>
    </source>
</evidence>
<sequence>MTNTTPIPPIPAPHPTVTGLARHAERMRARLADFWGKPVRGVPRGMDLFQAMHITMTGEEPTSDALSAYRAQCANFAAAYRTSDVWVAPHSMGKRIAAHPFVNNDSVVAGNFEDVAPVRDGLVHFPTPISLDDLHPPYGMAWHMEGTGDELVLDVETITATRLIPTRLPPRLAASIELPRGPYCPNGVIALHQGRLGGYSNYRLFGAPDPASSLAILLAFWDLRRPTEAPDITTPDEDVVSVPQNDSTGAKPTGRSRKNKRGKRTVRKRHIRIICEPVHAQASSDPSAPARATTDDSGPKWKDNTLRWEVSARYQNRCPNPHQHRAIIEAGGECKPIRVPVQAHVNGPRGRDVDPRRAVRIVPHRSGTRS</sequence>
<dbReference type="RefSeq" id="WP_190043381.1">
    <property type="nucleotide sequence ID" value="NZ_BNBE01000002.1"/>
</dbReference>
<evidence type="ECO:0000313" key="3">
    <source>
        <dbReference type="Proteomes" id="UP000632849"/>
    </source>
</evidence>
<feature type="compositionally biased region" description="Basic residues" evidence="1">
    <location>
        <begin position="254"/>
        <end position="272"/>
    </location>
</feature>
<proteinExistence type="predicted"/>
<comment type="caution">
    <text evidence="2">The sequence shown here is derived from an EMBL/GenBank/DDBJ whole genome shotgun (WGS) entry which is preliminary data.</text>
</comment>
<protein>
    <submittedName>
        <fullName evidence="2">Uncharacterized protein</fullName>
    </submittedName>
</protein>
<organism evidence="2 3">
    <name type="scientific">Streptomyces filamentosus</name>
    <name type="common">Streptomyces roseosporus</name>
    <dbReference type="NCBI Taxonomy" id="67294"/>
    <lineage>
        <taxon>Bacteria</taxon>
        <taxon>Bacillati</taxon>
        <taxon>Actinomycetota</taxon>
        <taxon>Actinomycetes</taxon>
        <taxon>Kitasatosporales</taxon>
        <taxon>Streptomycetaceae</taxon>
        <taxon>Streptomyces</taxon>
    </lineage>
</organism>